<evidence type="ECO:0000313" key="16">
    <source>
        <dbReference type="Proteomes" id="UP000290588"/>
    </source>
</evidence>
<evidence type="ECO:0000256" key="9">
    <source>
        <dbReference type="ARBA" id="ARBA00023237"/>
    </source>
</evidence>
<name>A0A347U643_9BACT</name>
<evidence type="ECO:0000256" key="1">
    <source>
        <dbReference type="ARBA" id="ARBA00004571"/>
    </source>
</evidence>
<dbReference type="AlphaFoldDB" id="A0A347U643"/>
<dbReference type="InterPro" id="IPR036737">
    <property type="entry name" value="OmpA-like_sf"/>
</dbReference>
<dbReference type="RefSeq" id="WP_118916554.1">
    <property type="nucleotide sequence ID" value="NZ_CP032097.1"/>
</dbReference>
<dbReference type="Pfam" id="PF13505">
    <property type="entry name" value="OMP_b-brl"/>
    <property type="match status" value="1"/>
</dbReference>
<evidence type="ECO:0000313" key="13">
    <source>
        <dbReference type="EMBL" id="AXX94321.1"/>
    </source>
</evidence>
<keyword evidence="9" id="KW-0998">Cell outer membrane</keyword>
<dbReference type="OrthoDB" id="9805566at2"/>
<keyword evidence="4" id="KW-0812">Transmembrane</keyword>
<dbReference type="GO" id="GO:0046930">
    <property type="term" value="C:pore complex"/>
    <property type="evidence" value="ECO:0007669"/>
    <property type="project" value="UniProtKB-KW"/>
</dbReference>
<feature type="chain" id="PRO_5044584720" evidence="11">
    <location>
        <begin position="18"/>
        <end position="353"/>
    </location>
</feature>
<dbReference type="InterPro" id="IPR006664">
    <property type="entry name" value="OMP_bac"/>
</dbReference>
<evidence type="ECO:0000256" key="11">
    <source>
        <dbReference type="SAM" id="SignalP"/>
    </source>
</evidence>
<evidence type="ECO:0000313" key="15">
    <source>
        <dbReference type="Proteomes" id="UP000262582"/>
    </source>
</evidence>
<dbReference type="InterPro" id="IPR006665">
    <property type="entry name" value="OmpA-like"/>
</dbReference>
<evidence type="ECO:0000256" key="2">
    <source>
        <dbReference type="ARBA" id="ARBA00022448"/>
    </source>
</evidence>
<comment type="subcellular location">
    <subcellularLocation>
        <location evidence="1">Cell outer membrane</location>
        <topology evidence="1">Multi-pass membrane protein</topology>
    </subcellularLocation>
</comment>
<dbReference type="Pfam" id="PF00691">
    <property type="entry name" value="OmpA"/>
    <property type="match status" value="1"/>
</dbReference>
<dbReference type="InterPro" id="IPR050330">
    <property type="entry name" value="Bact_OuterMem_StrucFunc"/>
</dbReference>
<keyword evidence="14" id="KW-0282">Flagellum</keyword>
<keyword evidence="2" id="KW-0813">Transport</keyword>
<dbReference type="PANTHER" id="PTHR30329:SF21">
    <property type="entry name" value="LIPOPROTEIN YIAD-RELATED"/>
    <property type="match status" value="1"/>
</dbReference>
<keyword evidence="5 11" id="KW-0732">Signal</keyword>
<organism evidence="14 16">
    <name type="scientific">Arcobacter ellisii</name>
    <dbReference type="NCBI Taxonomy" id="913109"/>
    <lineage>
        <taxon>Bacteria</taxon>
        <taxon>Pseudomonadati</taxon>
        <taxon>Campylobacterota</taxon>
        <taxon>Epsilonproteobacteria</taxon>
        <taxon>Campylobacterales</taxon>
        <taxon>Arcobacteraceae</taxon>
        <taxon>Arcobacter</taxon>
    </lineage>
</organism>
<evidence type="ECO:0000256" key="10">
    <source>
        <dbReference type="PROSITE-ProRule" id="PRU00473"/>
    </source>
</evidence>
<evidence type="ECO:0000259" key="12">
    <source>
        <dbReference type="PROSITE" id="PS51123"/>
    </source>
</evidence>
<keyword evidence="14" id="KW-0966">Cell projection</keyword>
<evidence type="ECO:0000256" key="8">
    <source>
        <dbReference type="ARBA" id="ARBA00023136"/>
    </source>
</evidence>
<dbReference type="EMBL" id="CP032097">
    <property type="protein sequence ID" value="AXX94321.1"/>
    <property type="molecule type" value="Genomic_DNA"/>
</dbReference>
<dbReference type="GO" id="GO:0006811">
    <property type="term" value="P:monoatomic ion transport"/>
    <property type="evidence" value="ECO:0007669"/>
    <property type="project" value="UniProtKB-KW"/>
</dbReference>
<dbReference type="Proteomes" id="UP000290588">
    <property type="component" value="Unassembled WGS sequence"/>
</dbReference>
<dbReference type="SUPFAM" id="SSF103088">
    <property type="entry name" value="OmpA-like"/>
    <property type="match status" value="1"/>
</dbReference>
<keyword evidence="7" id="KW-0626">Porin</keyword>
<dbReference type="CDD" id="cd07185">
    <property type="entry name" value="OmpA_C-like"/>
    <property type="match status" value="1"/>
</dbReference>
<evidence type="ECO:0000256" key="4">
    <source>
        <dbReference type="ARBA" id="ARBA00022692"/>
    </source>
</evidence>
<dbReference type="InterPro" id="IPR027385">
    <property type="entry name" value="Beta-barrel_OMP"/>
</dbReference>
<dbReference type="PROSITE" id="PS51123">
    <property type="entry name" value="OMPA_2"/>
    <property type="match status" value="1"/>
</dbReference>
<evidence type="ECO:0000256" key="3">
    <source>
        <dbReference type="ARBA" id="ARBA00022452"/>
    </source>
</evidence>
<reference evidence="14 16" key="1">
    <citation type="submission" date="2017-09" db="EMBL/GenBank/DDBJ databases">
        <title>Genomics of the genus Arcobacter.</title>
        <authorList>
            <person name="Perez-Cataluna A."/>
            <person name="Figueras M.J."/>
            <person name="Salas-Masso N."/>
        </authorList>
    </citation>
    <scope>NUCLEOTIDE SEQUENCE [LARGE SCALE GENOMIC DNA]</scope>
    <source>
        <strain evidence="14 16">CECT 7837</strain>
    </source>
</reference>
<keyword evidence="3" id="KW-1134">Transmembrane beta strand</keyword>
<sequence length="353" mass="39322">MKKILLTSIFCSSIIFAASDSSKTYDYEITPFVSGILTDSKVNLDDDSYINGGISVGKNFSDLFIDQVEIAYMRSANVAYNNSSENGNTNINRAFLNAVKKFELTDRLSAYGLAGIGYQDVTQELGNFQDSALFNYGVGLRYDIPYYGIAIKGDIRHLIATKENQNDLMYTLGLGMPLGKTYKDDVISAKVPKIEEKKIYQEEITKAPIVIDNDDDKDGVKNNFDKCPNTSPGVKVNKDGCVETINLNINFDNNSAEIKPIYKEKLLQFSNLMKQNKTMTALIEAHTDSKGSDEYNQNLSDRRAISVVNELKSFGIEYTRLKAIGYGETQPIATNDTEEGKAKNRRVTALINQ</sequence>
<proteinExistence type="predicted"/>
<dbReference type="GO" id="GO:0015288">
    <property type="term" value="F:porin activity"/>
    <property type="evidence" value="ECO:0007669"/>
    <property type="project" value="UniProtKB-KW"/>
</dbReference>
<dbReference type="EMBL" id="NXIG01000005">
    <property type="protein sequence ID" value="RXI31024.1"/>
    <property type="molecule type" value="Genomic_DNA"/>
</dbReference>
<dbReference type="Proteomes" id="UP000262582">
    <property type="component" value="Chromosome"/>
</dbReference>
<evidence type="ECO:0000313" key="14">
    <source>
        <dbReference type="EMBL" id="RXI31024.1"/>
    </source>
</evidence>
<dbReference type="KEGG" id="aell:AELL_0632"/>
<gene>
    <name evidence="13" type="ORF">AELL_0632</name>
    <name evidence="14" type="ORF">CP962_06035</name>
</gene>
<dbReference type="GO" id="GO:0009279">
    <property type="term" value="C:cell outer membrane"/>
    <property type="evidence" value="ECO:0007669"/>
    <property type="project" value="UniProtKB-SubCell"/>
</dbReference>
<reference evidence="13 15" key="2">
    <citation type="submission" date="2018-08" db="EMBL/GenBank/DDBJ databases">
        <title>Complete genome of the Arcobacter ellisii type strain LMG 26155.</title>
        <authorList>
            <person name="Miller W.G."/>
            <person name="Yee E."/>
            <person name="Bono J.L."/>
        </authorList>
    </citation>
    <scope>NUCLEOTIDE SEQUENCE [LARGE SCALE GENOMIC DNA]</scope>
    <source>
        <strain evidence="13 15">LMG 26155</strain>
    </source>
</reference>
<dbReference type="SUPFAM" id="SSF56925">
    <property type="entry name" value="OMPA-like"/>
    <property type="match status" value="1"/>
</dbReference>
<dbReference type="PANTHER" id="PTHR30329">
    <property type="entry name" value="STATOR ELEMENT OF FLAGELLAR MOTOR COMPLEX"/>
    <property type="match status" value="1"/>
</dbReference>
<evidence type="ECO:0000256" key="7">
    <source>
        <dbReference type="ARBA" id="ARBA00023114"/>
    </source>
</evidence>
<feature type="domain" description="OmpA-like" evidence="12">
    <location>
        <begin position="238"/>
        <end position="353"/>
    </location>
</feature>
<dbReference type="InterPro" id="IPR011250">
    <property type="entry name" value="OMP/PagP_B-barrel"/>
</dbReference>
<keyword evidence="8 10" id="KW-0472">Membrane</keyword>
<accession>A0A347U643</accession>
<dbReference type="Gene3D" id="2.40.160.20">
    <property type="match status" value="1"/>
</dbReference>
<evidence type="ECO:0000256" key="6">
    <source>
        <dbReference type="ARBA" id="ARBA00023065"/>
    </source>
</evidence>
<dbReference type="PRINTS" id="PR01021">
    <property type="entry name" value="OMPADOMAIN"/>
</dbReference>
<keyword evidence="14" id="KW-0969">Cilium</keyword>
<feature type="signal peptide" evidence="11">
    <location>
        <begin position="1"/>
        <end position="17"/>
    </location>
</feature>
<dbReference type="Gene3D" id="3.30.1330.60">
    <property type="entry name" value="OmpA-like domain"/>
    <property type="match status" value="1"/>
</dbReference>
<keyword evidence="15" id="KW-1185">Reference proteome</keyword>
<evidence type="ECO:0000256" key="5">
    <source>
        <dbReference type="ARBA" id="ARBA00022729"/>
    </source>
</evidence>
<keyword evidence="6" id="KW-0406">Ion transport</keyword>
<protein>
    <submittedName>
        <fullName evidence="14">Flagellar motor protein MotB</fullName>
    </submittedName>
    <submittedName>
        <fullName evidence="13">OmpA domain-containing protein</fullName>
    </submittedName>
</protein>